<name>A0A1Q5TZ73_9GAMM</name>
<keyword evidence="1" id="KW-0732">Signal</keyword>
<proteinExistence type="predicted"/>
<accession>A0A1Q5TZ73</accession>
<gene>
    <name evidence="2" type="ORF">Xentx_02442</name>
</gene>
<dbReference type="EMBL" id="MKGR01000017">
    <property type="protein sequence ID" value="OKP05524.1"/>
    <property type="molecule type" value="Genomic_DNA"/>
</dbReference>
<evidence type="ECO:0000313" key="2">
    <source>
        <dbReference type="EMBL" id="OKP05524.1"/>
    </source>
</evidence>
<dbReference type="OrthoDB" id="6445701at2"/>
<sequence length="73" mass="8280">MKLHQLIFTTILLITAGMSQASTLQKQVKFDPSWCKYYCMKEADKDCGANEKCFRSVYKSCMAISAAEGRCTR</sequence>
<dbReference type="RefSeq" id="WP_074020490.1">
    <property type="nucleotide sequence ID" value="NZ_CAWMWP010000040.1"/>
</dbReference>
<reference evidence="2 3" key="1">
    <citation type="submission" date="2016-09" db="EMBL/GenBank/DDBJ databases">
        <title>Xenorhabdus thuongxuanensis sp. nov. and Xenorhabdus eapokensis sp. nov., isolated from Steinernema species.</title>
        <authorList>
            <person name="Kaempfer P."/>
            <person name="Tobias N.J."/>
            <person name="Phan Ke L."/>
            <person name="Bode H.B."/>
            <person name="Glaeser S.P."/>
        </authorList>
    </citation>
    <scope>NUCLEOTIDE SEQUENCE [LARGE SCALE GENOMIC DNA]</scope>
    <source>
        <strain evidence="2 3">30TX1</strain>
    </source>
</reference>
<organism evidence="2 3">
    <name type="scientific">Xenorhabdus thuongxuanensis</name>
    <dbReference type="NCBI Taxonomy" id="1873484"/>
    <lineage>
        <taxon>Bacteria</taxon>
        <taxon>Pseudomonadati</taxon>
        <taxon>Pseudomonadota</taxon>
        <taxon>Gammaproteobacteria</taxon>
        <taxon>Enterobacterales</taxon>
        <taxon>Morganellaceae</taxon>
        <taxon>Xenorhabdus</taxon>
    </lineage>
</organism>
<evidence type="ECO:0000256" key="1">
    <source>
        <dbReference type="SAM" id="SignalP"/>
    </source>
</evidence>
<dbReference type="AlphaFoldDB" id="A0A1Q5TZ73"/>
<comment type="caution">
    <text evidence="2">The sequence shown here is derived from an EMBL/GenBank/DDBJ whole genome shotgun (WGS) entry which is preliminary data.</text>
</comment>
<keyword evidence="3" id="KW-1185">Reference proteome</keyword>
<evidence type="ECO:0000313" key="3">
    <source>
        <dbReference type="Proteomes" id="UP000186277"/>
    </source>
</evidence>
<dbReference type="Proteomes" id="UP000186277">
    <property type="component" value="Unassembled WGS sequence"/>
</dbReference>
<feature type="chain" id="PRO_5012208748" evidence="1">
    <location>
        <begin position="22"/>
        <end position="73"/>
    </location>
</feature>
<protein>
    <submittedName>
        <fullName evidence="2">Uncharacterized protein</fullName>
    </submittedName>
</protein>
<feature type="signal peptide" evidence="1">
    <location>
        <begin position="1"/>
        <end position="21"/>
    </location>
</feature>